<protein>
    <submittedName>
        <fullName evidence="1">Uncharacterized protein</fullName>
    </submittedName>
</protein>
<dbReference type="EMBL" id="LWGR01000013">
    <property type="protein sequence ID" value="KZM70937.1"/>
    <property type="molecule type" value="Genomic_DNA"/>
</dbReference>
<reference evidence="1 2" key="1">
    <citation type="submission" date="2016-04" db="EMBL/GenBank/DDBJ databases">
        <authorList>
            <person name="Evans L.H."/>
            <person name="Alamgir A."/>
            <person name="Owens N."/>
            <person name="Weber N.D."/>
            <person name="Virtaneva K."/>
            <person name="Barbian K."/>
            <person name="Babar A."/>
            <person name="Rosenke K."/>
        </authorList>
    </citation>
    <scope>NUCLEOTIDE SEQUENCE [LARGE SCALE GENOMIC DNA]</scope>
    <source>
        <strain evidence="1 2">IFM 0406</strain>
    </source>
</reference>
<dbReference type="Proteomes" id="UP000076512">
    <property type="component" value="Unassembled WGS sequence"/>
</dbReference>
<accession>A0A164K1P9</accession>
<keyword evidence="2" id="KW-1185">Reference proteome</keyword>
<name>A0A164K1P9_9NOCA</name>
<proteinExistence type="predicted"/>
<gene>
    <name evidence="1" type="ORF">AWN90_41165</name>
</gene>
<sequence length="265" mass="29257">MENCHRSTPNVICDPCNRRLYRDLRAVGWLSRQLQVTLTRRDRLGGPYRDGSHTPETPLAYNAAASEAAYVLRDTLRAWAEELAAHTGTPFAPAQGQKRIRRTHRPTAADFAGWLAHHTAHIPKLPAAAQCADEIAAAVALAAATIDRRELPVFVGPCPHCEGGLFGLREADQLRCRSCGARVARADVDVNVDDEIYRRYFEAAEIVIIVKTRLGQDITTKRIHDLGYRRRNPVRHLTDTTGRKLYSAADVLAALGGAKPRVLAA</sequence>
<dbReference type="AlphaFoldDB" id="A0A164K1P9"/>
<evidence type="ECO:0000313" key="1">
    <source>
        <dbReference type="EMBL" id="KZM70937.1"/>
    </source>
</evidence>
<evidence type="ECO:0000313" key="2">
    <source>
        <dbReference type="Proteomes" id="UP000076512"/>
    </source>
</evidence>
<organism evidence="1 2">
    <name type="scientific">Nocardia terpenica</name>
    <dbReference type="NCBI Taxonomy" id="455432"/>
    <lineage>
        <taxon>Bacteria</taxon>
        <taxon>Bacillati</taxon>
        <taxon>Actinomycetota</taxon>
        <taxon>Actinomycetes</taxon>
        <taxon>Mycobacteriales</taxon>
        <taxon>Nocardiaceae</taxon>
        <taxon>Nocardia</taxon>
    </lineage>
</organism>
<comment type="caution">
    <text evidence="1">The sequence shown here is derived from an EMBL/GenBank/DDBJ whole genome shotgun (WGS) entry which is preliminary data.</text>
</comment>